<evidence type="ECO:0000313" key="2">
    <source>
        <dbReference type="WBParaSite" id="RSKR_0000027900.1"/>
    </source>
</evidence>
<organism evidence="1 2">
    <name type="scientific">Rhabditophanes sp. KR3021</name>
    <dbReference type="NCBI Taxonomy" id="114890"/>
    <lineage>
        <taxon>Eukaryota</taxon>
        <taxon>Metazoa</taxon>
        <taxon>Ecdysozoa</taxon>
        <taxon>Nematoda</taxon>
        <taxon>Chromadorea</taxon>
        <taxon>Rhabditida</taxon>
        <taxon>Tylenchina</taxon>
        <taxon>Panagrolaimomorpha</taxon>
        <taxon>Strongyloidoidea</taxon>
        <taxon>Alloionematidae</taxon>
        <taxon>Rhabditophanes</taxon>
    </lineage>
</organism>
<evidence type="ECO:0000313" key="1">
    <source>
        <dbReference type="Proteomes" id="UP000095286"/>
    </source>
</evidence>
<name>A0AC35TGQ4_9BILA</name>
<proteinExistence type="predicted"/>
<reference evidence="2" key="1">
    <citation type="submission" date="2016-11" db="UniProtKB">
        <authorList>
            <consortium name="WormBaseParasite"/>
        </authorList>
    </citation>
    <scope>IDENTIFICATION</scope>
    <source>
        <strain evidence="2">KR3021</strain>
    </source>
</reference>
<accession>A0AC35TGQ4</accession>
<sequence length="366" mass="40268">MVPAKEDSWAFVPIGAPFPEFVVRANGCQNQYPALWYKFGVPVFGRAWNNNGVVQCSFPYLKTELTGARDLGGQIQILQFKGSHLTEGYWYNWVKYSNRFGEGNDDMVHCGDSLPILWNRPTGPIVGSLNNKTEVARFSEKGVSVEVSGGALKDFLIITREKKKIQPGCTCPTCGAAPPVLTKRNLWADYRVGDAWPSAHGTPLKALGKSLNTAPGESPDQYVALYYVQGSPVYGRIWDDGGKIAGVFNFEGKVFTKNLGSIQILMQLPDNLCGYTYDWRSYSEAASFDTNKEWHPVYVRNAKGSISPAVLSLDGGKQILGKSDLVNEKNGTGIGGVEYTQTAKQATTCLVLCRKKKAGYELEDDF</sequence>
<dbReference type="Proteomes" id="UP000095286">
    <property type="component" value="Unplaced"/>
</dbReference>
<dbReference type="WBParaSite" id="RSKR_0000027900.1">
    <property type="protein sequence ID" value="RSKR_0000027900.1"/>
    <property type="gene ID" value="RSKR_0000027900"/>
</dbReference>
<protein>
    <submittedName>
        <fullName evidence="2">DUF3421 domain-containing protein</fullName>
    </submittedName>
</protein>